<evidence type="ECO:0000256" key="2">
    <source>
        <dbReference type="PIRSR" id="PIRSR601461-1"/>
    </source>
</evidence>
<keyword evidence="6" id="KW-0732">Signal</keyword>
<accession>A0A6G1SAW3</accession>
<evidence type="ECO:0000256" key="1">
    <source>
        <dbReference type="ARBA" id="ARBA00007447"/>
    </source>
</evidence>
<dbReference type="SUPFAM" id="SSF50630">
    <property type="entry name" value="Acid proteases"/>
    <property type="match status" value="1"/>
</dbReference>
<feature type="signal peptide" evidence="6">
    <location>
        <begin position="1"/>
        <end position="42"/>
    </location>
</feature>
<evidence type="ECO:0000256" key="5">
    <source>
        <dbReference type="SAM" id="MobiDB-lite"/>
    </source>
</evidence>
<gene>
    <name evidence="8" type="primary">Ctsd</name>
    <name evidence="8" type="ORF">g.6087</name>
</gene>
<dbReference type="AlphaFoldDB" id="A0A6G1SAW3"/>
<reference evidence="8" key="1">
    <citation type="submission" date="2018-10" db="EMBL/GenBank/DDBJ databases">
        <title>Transcriptome assembly of Aceria tosichella (Wheat curl mite) Type 2.</title>
        <authorList>
            <person name="Scully E.D."/>
            <person name="Geib S.M."/>
            <person name="Palmer N.A."/>
            <person name="Gupta A.K."/>
            <person name="Sarath G."/>
            <person name="Tatineni S."/>
        </authorList>
    </citation>
    <scope>NUCLEOTIDE SEQUENCE</scope>
    <source>
        <strain evidence="8">LincolnNE</strain>
    </source>
</reference>
<sequence length="489" mass="55639">MKPANIAQMTDDGRRRRLKLALVSSILLQCLLIAASPIATRADPLTRASGFVGYPAGGPQPESYGGYPPMNQSIGQHMASRIRIMLTRHISDLTTNQLQAPELSYYGVVGVGSPPKMFNVVFDTGSNEIWLPYYTWNPFANNLHYSIGYSCGDSTTCVNLNRKFSCDYRFTRLSGTTYEDIFSLFEDMQKEDKAPILPGARLSFGQNFLAVDDAGDEQFRYKPYDGVIGLAPVTQSSSGIRNILLSLQHDRQRQQAQLGDHQSEPNYPPYPNQQSNYYPPQHYPQSSSSYPPMGNQNYGPLQQQLMQTDLVFAIWINPAQHSRFGGELMVGGIDENRFVGEIYFHRINSWFDWQLPLSYVMLGSQVISCPNGCNAVLDTGANSLVGPRQDINQLYQELQAEYNRDADLWLVDCNRIDSYPQMSFKFNDTPYTIYPRHYIKMFRFRDQVYCHLAIKPWDKPNWLLGTTFIGAYYTIFDFSSRRIGFATPR</sequence>
<proteinExistence type="inferred from homology"/>
<dbReference type="InterPro" id="IPR001461">
    <property type="entry name" value="Aspartic_peptidase_A1"/>
</dbReference>
<dbReference type="PRINTS" id="PR00792">
    <property type="entry name" value="PEPSIN"/>
</dbReference>
<organism evidence="8">
    <name type="scientific">Aceria tosichella</name>
    <name type="common">wheat curl mite</name>
    <dbReference type="NCBI Taxonomy" id="561515"/>
    <lineage>
        <taxon>Eukaryota</taxon>
        <taxon>Metazoa</taxon>
        <taxon>Ecdysozoa</taxon>
        <taxon>Arthropoda</taxon>
        <taxon>Chelicerata</taxon>
        <taxon>Arachnida</taxon>
        <taxon>Acari</taxon>
        <taxon>Acariformes</taxon>
        <taxon>Trombidiformes</taxon>
        <taxon>Prostigmata</taxon>
        <taxon>Eupodina</taxon>
        <taxon>Eriophyoidea</taxon>
        <taxon>Eriophyidae</taxon>
        <taxon>Eriophyinae</taxon>
        <taxon>Aceriini</taxon>
        <taxon>Aceria</taxon>
    </lineage>
</organism>
<feature type="domain" description="Peptidase A1" evidence="7">
    <location>
        <begin position="105"/>
        <end position="486"/>
    </location>
</feature>
<comment type="similarity">
    <text evidence="1 4">Belongs to the peptidase A1 family.</text>
</comment>
<evidence type="ECO:0000313" key="8">
    <source>
        <dbReference type="EMBL" id="MDE47361.1"/>
    </source>
</evidence>
<dbReference type="PANTHER" id="PTHR47966">
    <property type="entry name" value="BETA-SITE APP-CLEAVING ENZYME, ISOFORM A-RELATED"/>
    <property type="match status" value="1"/>
</dbReference>
<feature type="active site" evidence="2">
    <location>
        <position position="378"/>
    </location>
</feature>
<evidence type="ECO:0000256" key="4">
    <source>
        <dbReference type="RuleBase" id="RU000454"/>
    </source>
</evidence>
<dbReference type="EMBL" id="GGYP01002590">
    <property type="protein sequence ID" value="MDE47361.1"/>
    <property type="molecule type" value="Transcribed_RNA"/>
</dbReference>
<keyword evidence="4" id="KW-0378">Hydrolase</keyword>
<feature type="region of interest" description="Disordered" evidence="5">
    <location>
        <begin position="251"/>
        <end position="299"/>
    </location>
</feature>
<dbReference type="GO" id="GO:0004190">
    <property type="term" value="F:aspartic-type endopeptidase activity"/>
    <property type="evidence" value="ECO:0007669"/>
    <property type="project" value="UniProtKB-KW"/>
</dbReference>
<feature type="disulfide bond" evidence="3">
    <location>
        <begin position="369"/>
        <end position="373"/>
    </location>
</feature>
<dbReference type="InterPro" id="IPR033121">
    <property type="entry name" value="PEPTIDASE_A1"/>
</dbReference>
<evidence type="ECO:0000259" key="7">
    <source>
        <dbReference type="PROSITE" id="PS51767"/>
    </source>
</evidence>
<evidence type="ECO:0000256" key="6">
    <source>
        <dbReference type="SAM" id="SignalP"/>
    </source>
</evidence>
<protein>
    <submittedName>
        <fullName evidence="8">Cathepsin D</fullName>
    </submittedName>
</protein>
<feature type="compositionally biased region" description="Low complexity" evidence="5">
    <location>
        <begin position="272"/>
        <end position="292"/>
    </location>
</feature>
<dbReference type="PANTHER" id="PTHR47966:SF51">
    <property type="entry name" value="BETA-SITE APP-CLEAVING ENZYME, ISOFORM A-RELATED"/>
    <property type="match status" value="1"/>
</dbReference>
<name>A0A6G1SAW3_9ACAR</name>
<evidence type="ECO:0000256" key="3">
    <source>
        <dbReference type="PIRSR" id="PIRSR601461-2"/>
    </source>
</evidence>
<dbReference type="PROSITE" id="PS00141">
    <property type="entry name" value="ASP_PROTEASE"/>
    <property type="match status" value="2"/>
</dbReference>
<dbReference type="Gene3D" id="2.40.70.10">
    <property type="entry name" value="Acid Proteases"/>
    <property type="match status" value="2"/>
</dbReference>
<dbReference type="GO" id="GO:0006508">
    <property type="term" value="P:proteolysis"/>
    <property type="evidence" value="ECO:0007669"/>
    <property type="project" value="UniProtKB-KW"/>
</dbReference>
<dbReference type="Pfam" id="PF00026">
    <property type="entry name" value="Asp"/>
    <property type="match status" value="2"/>
</dbReference>
<feature type="active site" evidence="2">
    <location>
        <position position="123"/>
    </location>
</feature>
<dbReference type="InterPro" id="IPR034164">
    <property type="entry name" value="Pepsin-like_dom"/>
</dbReference>
<dbReference type="InterPro" id="IPR001969">
    <property type="entry name" value="Aspartic_peptidase_AS"/>
</dbReference>
<keyword evidence="4" id="KW-0645">Protease</keyword>
<keyword evidence="3" id="KW-1015">Disulfide bond</keyword>
<keyword evidence="4" id="KW-0064">Aspartyl protease</keyword>
<feature type="chain" id="PRO_5026007438" evidence="6">
    <location>
        <begin position="43"/>
        <end position="489"/>
    </location>
</feature>
<dbReference type="InterPro" id="IPR021109">
    <property type="entry name" value="Peptidase_aspartic_dom_sf"/>
</dbReference>
<dbReference type="CDD" id="cd05471">
    <property type="entry name" value="pepsin_like"/>
    <property type="match status" value="1"/>
</dbReference>
<feature type="disulfide bond" evidence="3">
    <location>
        <begin position="413"/>
        <end position="450"/>
    </location>
</feature>
<dbReference type="PROSITE" id="PS51767">
    <property type="entry name" value="PEPTIDASE_A1"/>
    <property type="match status" value="1"/>
</dbReference>